<keyword evidence="2 6" id="KW-0328">Glycosyltransferase</keyword>
<keyword evidence="5 6" id="KW-0961">Cell wall biogenesis/degradation</keyword>
<evidence type="ECO:0000256" key="6">
    <source>
        <dbReference type="RuleBase" id="RU367004"/>
    </source>
</evidence>
<evidence type="ECO:0000256" key="3">
    <source>
        <dbReference type="ARBA" id="ARBA00022679"/>
    </source>
</evidence>
<keyword evidence="6" id="KW-0333">Golgi apparatus</keyword>
<dbReference type="Gene3D" id="3.40.50.11340">
    <property type="match status" value="1"/>
</dbReference>
<evidence type="ECO:0000256" key="5">
    <source>
        <dbReference type="ARBA" id="ARBA00023316"/>
    </source>
</evidence>
<keyword evidence="6" id="KW-0472">Membrane</keyword>
<feature type="region of interest" description="Disordered" evidence="7">
    <location>
        <begin position="95"/>
        <end position="123"/>
    </location>
</feature>
<keyword evidence="6" id="KW-0812">Transmembrane</keyword>
<feature type="transmembrane region" description="Helical" evidence="6">
    <location>
        <begin position="54"/>
        <end position="72"/>
    </location>
</feature>
<accession>A0ABP0UKU5</accession>
<keyword evidence="6" id="KW-1133">Transmembrane helix</keyword>
<dbReference type="EMBL" id="OZ019896">
    <property type="protein sequence ID" value="CAK9223401.1"/>
    <property type="molecule type" value="Genomic_DNA"/>
</dbReference>
<dbReference type="PANTHER" id="PTHR31889:SF75">
    <property type="entry name" value="FUCOSYLTRANSFERASE"/>
    <property type="match status" value="1"/>
</dbReference>
<dbReference type="PANTHER" id="PTHR31889">
    <property type="entry name" value="FUCOSYLTRANSFERASE 2-RELATED"/>
    <property type="match status" value="1"/>
</dbReference>
<dbReference type="EC" id="2.4.1.-" evidence="6"/>
<evidence type="ECO:0000313" key="9">
    <source>
        <dbReference type="Proteomes" id="UP001497512"/>
    </source>
</evidence>
<sequence length="615" mass="68518">MVTAAAATVGGSMEFGMTRSVSAVEEGIMGVARSLSLEVGGKSKFFRNVRTMRFLLALIMSAIVAMVAVSRLKLLVDPWFSSHHETQQPPLQQLLMSSSSSSNPLSNPPLLTHTGVATGHNSAKNHLSSTELKLVPSPVVAANRPQFHSSIVDSTCTSRGQQEMYRDSAHQSPRSGLLDQALEEYTRMHSHCALYDGDGSSDVKTECRYLVYLEGYEGLGNRLLSLVSAFAYAMATKRALVIDARRGHLAALLCEPFRDSSWLLPPGFVDEVWGAPNLEDAMHRGFQNVSAVRINLRHEQTRADQRFFCPATQQEGLQNVTWIGWESNQYYVPRLFMIPSFWSLLSPWFPDPSLVFTQLTRFLCLPQNQIWARIQRVHESYLASSMMQVGLQVRRNLNADNATLAESVQELIMNCSLKYHLLPRPAMHNKEPVVVVQQQQLKPPPDTGAKSSSSSRTSAAVLVTSLHMQYYEKLRNLYLEHGTEDGTVVSVHMMSHDGVENDSYEQAVKALMEIWLLSFSNKLATSSWSTFGYVAQGLGGLHPVIFNFLALDLDDHTGPACWLGQSSEPCLHYPFVKQLECGNVPMSKQQSNWIATHIRPCQDEKYGLQLCSGLH</sequence>
<comment type="subcellular location">
    <subcellularLocation>
        <location evidence="6">Golgi apparatus</location>
        <location evidence="6">Golgi stack membrane</location>
        <topology evidence="6">Single-pass type II membrane protein</topology>
    </subcellularLocation>
</comment>
<organism evidence="8 9">
    <name type="scientific">Sphagnum troendelagicum</name>
    <dbReference type="NCBI Taxonomy" id="128251"/>
    <lineage>
        <taxon>Eukaryota</taxon>
        <taxon>Viridiplantae</taxon>
        <taxon>Streptophyta</taxon>
        <taxon>Embryophyta</taxon>
        <taxon>Bryophyta</taxon>
        <taxon>Sphagnophytina</taxon>
        <taxon>Sphagnopsida</taxon>
        <taxon>Sphagnales</taxon>
        <taxon>Sphagnaceae</taxon>
        <taxon>Sphagnum</taxon>
    </lineage>
</organism>
<dbReference type="Pfam" id="PF03254">
    <property type="entry name" value="XG_FTase"/>
    <property type="match status" value="1"/>
</dbReference>
<keyword evidence="3 6" id="KW-0808">Transferase</keyword>
<name>A0ABP0UKU5_9BRYO</name>
<dbReference type="InterPro" id="IPR004938">
    <property type="entry name" value="XG_FTase"/>
</dbReference>
<comment type="similarity">
    <text evidence="1 6">Belongs to the glycosyltransferase 37 family.</text>
</comment>
<protein>
    <recommendedName>
        <fullName evidence="6">Fucosyltransferase</fullName>
        <ecNumber evidence="6">2.4.1.-</ecNumber>
    </recommendedName>
</protein>
<evidence type="ECO:0000313" key="8">
    <source>
        <dbReference type="EMBL" id="CAK9223401.1"/>
    </source>
</evidence>
<reference evidence="8" key="1">
    <citation type="submission" date="2024-02" db="EMBL/GenBank/DDBJ databases">
        <authorList>
            <consortium name="ELIXIR-Norway"/>
            <consortium name="Elixir Norway"/>
        </authorList>
    </citation>
    <scope>NUCLEOTIDE SEQUENCE</scope>
</reference>
<evidence type="ECO:0000256" key="4">
    <source>
        <dbReference type="ARBA" id="ARBA00023180"/>
    </source>
</evidence>
<feature type="compositionally biased region" description="Low complexity" evidence="7">
    <location>
        <begin position="95"/>
        <end position="111"/>
    </location>
</feature>
<keyword evidence="9" id="KW-1185">Reference proteome</keyword>
<gene>
    <name evidence="8" type="ORF">CSSPTR1EN2_LOCUS16813</name>
</gene>
<dbReference type="Proteomes" id="UP001497512">
    <property type="component" value="Chromosome 4"/>
</dbReference>
<evidence type="ECO:0000256" key="7">
    <source>
        <dbReference type="SAM" id="MobiDB-lite"/>
    </source>
</evidence>
<keyword evidence="4" id="KW-0325">Glycoprotein</keyword>
<evidence type="ECO:0000256" key="1">
    <source>
        <dbReference type="ARBA" id="ARBA00010481"/>
    </source>
</evidence>
<comment type="function">
    <text evidence="6">May be involved in cell wall biosynthesis.</text>
</comment>
<proteinExistence type="inferred from homology"/>
<evidence type="ECO:0000256" key="2">
    <source>
        <dbReference type="ARBA" id="ARBA00022676"/>
    </source>
</evidence>